<organism evidence="1 2">
    <name type="scientific">Scophthalmus maximus</name>
    <name type="common">Turbot</name>
    <name type="synonym">Psetta maxima</name>
    <dbReference type="NCBI Taxonomy" id="52904"/>
    <lineage>
        <taxon>Eukaryota</taxon>
        <taxon>Metazoa</taxon>
        <taxon>Chordata</taxon>
        <taxon>Craniata</taxon>
        <taxon>Vertebrata</taxon>
        <taxon>Euteleostomi</taxon>
        <taxon>Actinopterygii</taxon>
        <taxon>Neopterygii</taxon>
        <taxon>Teleostei</taxon>
        <taxon>Neoteleostei</taxon>
        <taxon>Acanthomorphata</taxon>
        <taxon>Carangaria</taxon>
        <taxon>Pleuronectiformes</taxon>
        <taxon>Pleuronectoidei</taxon>
        <taxon>Scophthalmidae</taxon>
        <taxon>Scophthalmus</taxon>
    </lineage>
</organism>
<gene>
    <name evidence="1" type="ORF">SMAX5B_003126</name>
</gene>
<evidence type="ECO:0000313" key="1">
    <source>
        <dbReference type="EMBL" id="AWP21150.1"/>
    </source>
</evidence>
<evidence type="ECO:0000313" key="2">
    <source>
        <dbReference type="Proteomes" id="UP000246464"/>
    </source>
</evidence>
<name>A0A2U9CYM8_SCOMX</name>
<accession>A0A2U9CYM8</accession>
<dbReference type="EMBL" id="CP026264">
    <property type="protein sequence ID" value="AWP21150.1"/>
    <property type="molecule type" value="Genomic_DNA"/>
</dbReference>
<dbReference type="AlphaFoldDB" id="A0A2U9CYM8"/>
<protein>
    <submittedName>
        <fullName evidence="1">Uncharacterized protein</fullName>
    </submittedName>
</protein>
<reference evidence="1 2" key="1">
    <citation type="submission" date="2017-12" db="EMBL/GenBank/DDBJ databases">
        <title>Integrating genomic resources of turbot (Scophthalmus maximus) in depth evaluation of genetic and physical mapping variation across individuals.</title>
        <authorList>
            <person name="Martinez P."/>
        </authorList>
    </citation>
    <scope>NUCLEOTIDE SEQUENCE [LARGE SCALE GENOMIC DNA]</scope>
</reference>
<dbReference type="Proteomes" id="UP000246464">
    <property type="component" value="Chromosome 22"/>
</dbReference>
<proteinExistence type="predicted"/>
<keyword evidence="2" id="KW-1185">Reference proteome</keyword>
<sequence>MDRVAHNTVTEIMEKQINTEIMVYQTDTEIVEEQTNTEIVENQTNREIVENQTNREIVENQTNREIVENQTNREIVENKSNSKIVEDKTGGEPKSKFTKAEKQLREFVVLMTTQVLKKCCALKESNMEMLLGHIQRLVNKTMEGFPVTESQLPDVSSKTVAKAVVTELRAKYGKKLKYMLLLQDLAVEAIVVECFQAHVRAAPGRTRRRSWKDVVDNMSFGASSGSLVV</sequence>